<dbReference type="EMBL" id="PPUZ01000044">
    <property type="protein sequence ID" value="RZM77497.1"/>
    <property type="molecule type" value="Genomic_DNA"/>
</dbReference>
<evidence type="ECO:0000313" key="2">
    <source>
        <dbReference type="Proteomes" id="UP000292345"/>
    </source>
</evidence>
<evidence type="ECO:0000313" key="1">
    <source>
        <dbReference type="EMBL" id="RZM77497.1"/>
    </source>
</evidence>
<reference evidence="1 2" key="1">
    <citation type="submission" date="2018-01" db="EMBL/GenBank/DDBJ databases">
        <title>Co-occurrence of chitin degradation, pigmentation and bioactivity in marine Pseudoalteromonas.</title>
        <authorList>
            <person name="Paulsen S."/>
            <person name="Gram L."/>
            <person name="Machado H."/>
        </authorList>
    </citation>
    <scope>NUCLEOTIDE SEQUENCE [LARGE SCALE GENOMIC DNA]</scope>
    <source>
        <strain evidence="1 2">S1946</strain>
    </source>
</reference>
<protein>
    <submittedName>
        <fullName evidence="1">Uncharacterized protein</fullName>
    </submittedName>
</protein>
<organism evidence="1 2">
    <name type="scientific">Pseudoalteromonas rubra</name>
    <dbReference type="NCBI Taxonomy" id="43658"/>
    <lineage>
        <taxon>Bacteria</taxon>
        <taxon>Pseudomonadati</taxon>
        <taxon>Pseudomonadota</taxon>
        <taxon>Gammaproteobacteria</taxon>
        <taxon>Alteromonadales</taxon>
        <taxon>Pseudoalteromonadaceae</taxon>
        <taxon>Pseudoalteromonas</taxon>
    </lineage>
</organism>
<dbReference type="AlphaFoldDB" id="A0A4Q7E443"/>
<dbReference type="RefSeq" id="WP_130245748.1">
    <property type="nucleotide sequence ID" value="NZ_PPUZ01000044.1"/>
</dbReference>
<name>A0A4Q7E443_9GAMM</name>
<sequence length="372" mass="43539">MFGNAINHGLLFNHLPELILHASKGIDSYEDLFVKLSRVIKEDQNITCDHQIFRKARAGALNYEEFESYLNVRAFDIDINEITPAELQNQGAWCLLKGAITESMAQLEKEEDYSFHSYWDFLSAHCDLEHDIIKKLRETKETRVAHRFIRQWLLIDKPNLISPTTEESSVYLIRMVMYWAALFELYEEIDYGAPDFSILEKVTPQATGKKSSGGLSLSSECMLEAFKARWSKDNAKRKGKWVDLYRDIVRKRLKDPDIDGPSVKAGSAELVDPDTCAIKKRFERWRKGKQLFSMEDVRKDLLILRYRYAETEKHHCIRPFLFVNLFTLTQVELKNHGVAADTIVEEFSHYQSYKQLVKKRFAYFQQTHQLKY</sequence>
<accession>A0A4Q7E443</accession>
<gene>
    <name evidence="1" type="ORF">C3B51_16320</name>
</gene>
<dbReference type="Proteomes" id="UP000292345">
    <property type="component" value="Unassembled WGS sequence"/>
</dbReference>
<comment type="caution">
    <text evidence="1">The sequence shown here is derived from an EMBL/GenBank/DDBJ whole genome shotgun (WGS) entry which is preliminary data.</text>
</comment>
<proteinExistence type="predicted"/>